<feature type="domain" description="FBD" evidence="1">
    <location>
        <begin position="73"/>
        <end position="147"/>
    </location>
</feature>
<gene>
    <name evidence="2" type="ORF">IFM89_025865</name>
</gene>
<dbReference type="Proteomes" id="UP000631114">
    <property type="component" value="Unassembled WGS sequence"/>
</dbReference>
<name>A0A835LEL0_9MAGN</name>
<feature type="non-terminal residue" evidence="2">
    <location>
        <position position="1"/>
    </location>
</feature>
<evidence type="ECO:0000259" key="1">
    <source>
        <dbReference type="SMART" id="SM00579"/>
    </source>
</evidence>
<dbReference type="EMBL" id="JADFTS010000009">
    <property type="protein sequence ID" value="KAF9589582.1"/>
    <property type="molecule type" value="Genomic_DNA"/>
</dbReference>
<keyword evidence="3" id="KW-1185">Reference proteome</keyword>
<protein>
    <recommendedName>
        <fullName evidence="1">FBD domain-containing protein</fullName>
    </recommendedName>
</protein>
<dbReference type="OrthoDB" id="1925300at2759"/>
<dbReference type="SMART" id="SM00579">
    <property type="entry name" value="FBD"/>
    <property type="match status" value="1"/>
</dbReference>
<dbReference type="InterPro" id="IPR006566">
    <property type="entry name" value="FBD"/>
</dbReference>
<accession>A0A835LEL0</accession>
<dbReference type="Pfam" id="PF08387">
    <property type="entry name" value="FBD"/>
    <property type="match status" value="1"/>
</dbReference>
<evidence type="ECO:0000313" key="3">
    <source>
        <dbReference type="Proteomes" id="UP000631114"/>
    </source>
</evidence>
<reference evidence="2 3" key="1">
    <citation type="submission" date="2020-10" db="EMBL/GenBank/DDBJ databases">
        <title>The Coptis chinensis genome and diversification of protoberbering-type alkaloids.</title>
        <authorList>
            <person name="Wang B."/>
            <person name="Shu S."/>
            <person name="Song C."/>
            <person name="Liu Y."/>
        </authorList>
    </citation>
    <scope>NUCLEOTIDE SEQUENCE [LARGE SCALE GENOMIC DNA]</scope>
    <source>
        <strain evidence="2">HL-2020</strain>
        <tissue evidence="2">Leaf</tissue>
    </source>
</reference>
<sequence length="147" mass="16810">HSIYYHPLILCLYRDDQTGSNVRQLINLLCHLPNVELLLENSMKMVVHLMLFLKAPVSCVLIEHGPTLEIVPQCVQSHLKSVELRFYTGSDLELCLVKFLLKNAMALEKITVMASWNLSRNPEMQVEVFKQLLRLPRGSACSVIDFC</sequence>
<proteinExistence type="predicted"/>
<evidence type="ECO:0000313" key="2">
    <source>
        <dbReference type="EMBL" id="KAF9589582.1"/>
    </source>
</evidence>
<comment type="caution">
    <text evidence="2">The sequence shown here is derived from an EMBL/GenBank/DDBJ whole genome shotgun (WGS) entry which is preliminary data.</text>
</comment>
<dbReference type="AlphaFoldDB" id="A0A835LEL0"/>
<organism evidence="2 3">
    <name type="scientific">Coptis chinensis</name>
    <dbReference type="NCBI Taxonomy" id="261450"/>
    <lineage>
        <taxon>Eukaryota</taxon>
        <taxon>Viridiplantae</taxon>
        <taxon>Streptophyta</taxon>
        <taxon>Embryophyta</taxon>
        <taxon>Tracheophyta</taxon>
        <taxon>Spermatophyta</taxon>
        <taxon>Magnoliopsida</taxon>
        <taxon>Ranunculales</taxon>
        <taxon>Ranunculaceae</taxon>
        <taxon>Coptidoideae</taxon>
        <taxon>Coptis</taxon>
    </lineage>
</organism>